<name>A0ABV2K9T1_SPOPS</name>
<organism evidence="1 2">
    <name type="scientific">Sporosarcina psychrophila</name>
    <name type="common">Bacillus psychrophilus</name>
    <dbReference type="NCBI Taxonomy" id="1476"/>
    <lineage>
        <taxon>Bacteria</taxon>
        <taxon>Bacillati</taxon>
        <taxon>Bacillota</taxon>
        <taxon>Bacilli</taxon>
        <taxon>Bacillales</taxon>
        <taxon>Caryophanaceae</taxon>
        <taxon>Sporosarcina</taxon>
    </lineage>
</organism>
<protein>
    <recommendedName>
        <fullName evidence="3">Phage protein</fullName>
    </recommendedName>
</protein>
<proteinExistence type="predicted"/>
<reference evidence="1 2" key="1">
    <citation type="submission" date="2024-06" db="EMBL/GenBank/DDBJ databases">
        <title>Sorghum-associated microbial communities from plants grown in Nebraska, USA.</title>
        <authorList>
            <person name="Schachtman D."/>
        </authorList>
    </citation>
    <scope>NUCLEOTIDE SEQUENCE [LARGE SCALE GENOMIC DNA]</scope>
    <source>
        <strain evidence="1 2">1288</strain>
    </source>
</reference>
<sequence>MVANLKSLIIQQIKAVFGPLKVYDEPIKQGLKTPAFLVLIFNNENERQLGKSSKRTYSVNVTYFPNSAGKRGECDQVLETFQNEFRYIGNRYHVHKVEGEVVDEVLVITFNVKVLLKEVK</sequence>
<evidence type="ECO:0008006" key="3">
    <source>
        <dbReference type="Google" id="ProtNLM"/>
    </source>
</evidence>
<dbReference type="Proteomes" id="UP001549104">
    <property type="component" value="Unassembled WGS sequence"/>
</dbReference>
<gene>
    <name evidence="1" type="ORF">ABIC55_002934</name>
</gene>
<accession>A0ABV2K9T1</accession>
<dbReference type="EMBL" id="JBEPME010000004">
    <property type="protein sequence ID" value="MET3657837.1"/>
    <property type="molecule type" value="Genomic_DNA"/>
</dbReference>
<evidence type="ECO:0000313" key="1">
    <source>
        <dbReference type="EMBL" id="MET3657837.1"/>
    </source>
</evidence>
<evidence type="ECO:0000313" key="2">
    <source>
        <dbReference type="Proteomes" id="UP001549104"/>
    </source>
</evidence>
<dbReference type="Pfam" id="PF20765">
    <property type="entry name" value="Phage_tail_terminator_8"/>
    <property type="match status" value="1"/>
</dbReference>
<dbReference type="InterPro" id="IPR049254">
    <property type="entry name" value="Phage_tail_terminator"/>
</dbReference>
<comment type="caution">
    <text evidence="1">The sequence shown here is derived from an EMBL/GenBank/DDBJ whole genome shotgun (WGS) entry which is preliminary data.</text>
</comment>
<keyword evidence="2" id="KW-1185">Reference proteome</keyword>
<dbReference type="RefSeq" id="WP_354313572.1">
    <property type="nucleotide sequence ID" value="NZ_JBEPME010000004.1"/>
</dbReference>